<sequence length="231" mass="27295">MAYTPRYTPGTEWGRYVKETDPTRNFTDAFLENFKESMAYRLAQEEKKRQEQRQARERKALEDYRQVQMQVQQAQERAEYMETMRHHKEMEKPKEPTAKDELAEYVAGLELAVTKGTATDEQKKQWEELQQIDQKSDMTPYQKAQLALQWWKAHKQYEEEPEEPEEPMGKPRGLWQPEGNIKQTGIKRIKELQKAIPTLTTKEQNAAAKEIQDIANQLSISDEELEKIMTQ</sequence>
<reference evidence="3" key="1">
    <citation type="submission" date="2020-03" db="EMBL/GenBank/DDBJ databases">
        <title>The deep terrestrial virosphere.</title>
        <authorList>
            <person name="Holmfeldt K."/>
            <person name="Nilsson E."/>
            <person name="Simone D."/>
            <person name="Lopez-Fernandez M."/>
            <person name="Wu X."/>
            <person name="de Brujin I."/>
            <person name="Lundin D."/>
            <person name="Andersson A."/>
            <person name="Bertilsson S."/>
            <person name="Dopson M."/>
        </authorList>
    </citation>
    <scope>NUCLEOTIDE SEQUENCE</scope>
    <source>
        <strain evidence="3">TM448A00691</strain>
    </source>
</reference>
<evidence type="ECO:0000313" key="3">
    <source>
        <dbReference type="EMBL" id="QJA47485.1"/>
    </source>
</evidence>
<dbReference type="EMBL" id="MT144045">
    <property type="protein sequence ID" value="QJA47485.1"/>
    <property type="molecule type" value="Genomic_DNA"/>
</dbReference>
<feature type="region of interest" description="Disordered" evidence="2">
    <location>
        <begin position="157"/>
        <end position="179"/>
    </location>
</feature>
<feature type="coiled-coil region" evidence="1">
    <location>
        <begin position="40"/>
        <end position="77"/>
    </location>
</feature>
<keyword evidence="1" id="KW-0175">Coiled coil</keyword>
<organism evidence="3">
    <name type="scientific">viral metagenome</name>
    <dbReference type="NCBI Taxonomy" id="1070528"/>
    <lineage>
        <taxon>unclassified sequences</taxon>
        <taxon>metagenomes</taxon>
        <taxon>organismal metagenomes</taxon>
    </lineage>
</organism>
<evidence type="ECO:0000256" key="2">
    <source>
        <dbReference type="SAM" id="MobiDB-lite"/>
    </source>
</evidence>
<gene>
    <name evidence="3" type="ORF">TM448A00691_0002</name>
</gene>
<dbReference type="AlphaFoldDB" id="A0A6H1ZJP4"/>
<accession>A0A6H1ZJP4</accession>
<name>A0A6H1ZJP4_9ZZZZ</name>
<proteinExistence type="predicted"/>
<evidence type="ECO:0000256" key="1">
    <source>
        <dbReference type="SAM" id="Coils"/>
    </source>
</evidence>
<protein>
    <submittedName>
        <fullName evidence="3">Uncharacterized protein</fullName>
    </submittedName>
</protein>